<evidence type="ECO:0000256" key="1">
    <source>
        <dbReference type="SAM" id="MobiDB-lite"/>
    </source>
</evidence>
<dbReference type="EMBL" id="GL732893">
    <property type="protein sequence ID" value="EFX64025.1"/>
    <property type="molecule type" value="Genomic_DNA"/>
</dbReference>
<dbReference type="InParanoid" id="E9HW59"/>
<organism evidence="2 3">
    <name type="scientific">Daphnia pulex</name>
    <name type="common">Water flea</name>
    <dbReference type="NCBI Taxonomy" id="6669"/>
    <lineage>
        <taxon>Eukaryota</taxon>
        <taxon>Metazoa</taxon>
        <taxon>Ecdysozoa</taxon>
        <taxon>Arthropoda</taxon>
        <taxon>Crustacea</taxon>
        <taxon>Branchiopoda</taxon>
        <taxon>Diplostraca</taxon>
        <taxon>Cladocera</taxon>
        <taxon>Anomopoda</taxon>
        <taxon>Daphniidae</taxon>
        <taxon>Daphnia</taxon>
    </lineage>
</organism>
<accession>E9HW59</accession>
<sequence>MSEQDLEIITNKWSISKTKKFLQPEISFKSGQPKIVVRCVKCKYECVVCPILANYQQLKMIKSYFNNLHKRCEAKVPPWKSLHPDIEQPNPEAEDDGSGAEAAAAPAPTAPVPIVNPNLAPPVLWFSRQMNRLAGDGRASPILPDSQRYRSSQCAREPESPSASPVEKQQYLRCHYKSYTIKLYKLHYHIQLKFLPSSAGSVFTSNLVNPNLAPPVLWFSRQMNRLAGDGRASPILPDSQRYRSSQCAREPESPSASPVEKQQYLRKK</sequence>
<evidence type="ECO:0000313" key="2">
    <source>
        <dbReference type="EMBL" id="EFX64025.1"/>
    </source>
</evidence>
<name>E9HW59_DAPPU</name>
<proteinExistence type="predicted"/>
<protein>
    <submittedName>
        <fullName evidence="2">Uncharacterized protein</fullName>
    </submittedName>
</protein>
<feature type="region of interest" description="Disordered" evidence="1">
    <location>
        <begin position="229"/>
        <end position="268"/>
    </location>
</feature>
<evidence type="ECO:0000313" key="3">
    <source>
        <dbReference type="Proteomes" id="UP000000305"/>
    </source>
</evidence>
<dbReference type="Proteomes" id="UP000000305">
    <property type="component" value="Unassembled WGS sequence"/>
</dbReference>
<dbReference type="KEGG" id="dpx:DAPPUDRAFT_334671"/>
<reference evidence="2 3" key="1">
    <citation type="journal article" date="2011" name="Science">
        <title>The ecoresponsive genome of Daphnia pulex.</title>
        <authorList>
            <person name="Colbourne J.K."/>
            <person name="Pfrender M.E."/>
            <person name="Gilbert D."/>
            <person name="Thomas W.K."/>
            <person name="Tucker A."/>
            <person name="Oakley T.H."/>
            <person name="Tokishita S."/>
            <person name="Aerts A."/>
            <person name="Arnold G.J."/>
            <person name="Basu M.K."/>
            <person name="Bauer D.J."/>
            <person name="Caceres C.E."/>
            <person name="Carmel L."/>
            <person name="Casola C."/>
            <person name="Choi J.H."/>
            <person name="Detter J.C."/>
            <person name="Dong Q."/>
            <person name="Dusheyko S."/>
            <person name="Eads B.D."/>
            <person name="Frohlich T."/>
            <person name="Geiler-Samerotte K.A."/>
            <person name="Gerlach D."/>
            <person name="Hatcher P."/>
            <person name="Jogdeo S."/>
            <person name="Krijgsveld J."/>
            <person name="Kriventseva E.V."/>
            <person name="Kultz D."/>
            <person name="Laforsch C."/>
            <person name="Lindquist E."/>
            <person name="Lopez J."/>
            <person name="Manak J.R."/>
            <person name="Muller J."/>
            <person name="Pangilinan J."/>
            <person name="Patwardhan R.P."/>
            <person name="Pitluck S."/>
            <person name="Pritham E.J."/>
            <person name="Rechtsteiner A."/>
            <person name="Rho M."/>
            <person name="Rogozin I.B."/>
            <person name="Sakarya O."/>
            <person name="Salamov A."/>
            <person name="Schaack S."/>
            <person name="Shapiro H."/>
            <person name="Shiga Y."/>
            <person name="Skalitzky C."/>
            <person name="Smith Z."/>
            <person name="Souvorov A."/>
            <person name="Sung W."/>
            <person name="Tang Z."/>
            <person name="Tsuchiya D."/>
            <person name="Tu H."/>
            <person name="Vos H."/>
            <person name="Wang M."/>
            <person name="Wolf Y.I."/>
            <person name="Yamagata H."/>
            <person name="Yamada T."/>
            <person name="Ye Y."/>
            <person name="Shaw J.R."/>
            <person name="Andrews J."/>
            <person name="Crease T.J."/>
            <person name="Tang H."/>
            <person name="Lucas S.M."/>
            <person name="Robertson H.M."/>
            <person name="Bork P."/>
            <person name="Koonin E.V."/>
            <person name="Zdobnov E.M."/>
            <person name="Grigoriev I.V."/>
            <person name="Lynch M."/>
            <person name="Boore J.L."/>
        </authorList>
    </citation>
    <scope>NUCLEOTIDE SEQUENCE [LARGE SCALE GENOMIC DNA]</scope>
</reference>
<feature type="region of interest" description="Disordered" evidence="1">
    <location>
        <begin position="136"/>
        <end position="167"/>
    </location>
</feature>
<keyword evidence="3" id="KW-1185">Reference proteome</keyword>
<gene>
    <name evidence="2" type="ORF">DAPPUDRAFT_334671</name>
</gene>
<dbReference type="AlphaFoldDB" id="E9HW59"/>
<dbReference type="HOGENOM" id="CLU_1039223_0_0_1"/>
<feature type="region of interest" description="Disordered" evidence="1">
    <location>
        <begin position="79"/>
        <end position="113"/>
    </location>
</feature>